<organism evidence="2 3">
    <name type="scientific">Brassica carinata</name>
    <name type="common">Ethiopian mustard</name>
    <name type="synonym">Abyssinian cabbage</name>
    <dbReference type="NCBI Taxonomy" id="52824"/>
    <lineage>
        <taxon>Eukaryota</taxon>
        <taxon>Viridiplantae</taxon>
        <taxon>Streptophyta</taxon>
        <taxon>Embryophyta</taxon>
        <taxon>Tracheophyta</taxon>
        <taxon>Spermatophyta</taxon>
        <taxon>Magnoliopsida</taxon>
        <taxon>eudicotyledons</taxon>
        <taxon>Gunneridae</taxon>
        <taxon>Pentapetalae</taxon>
        <taxon>rosids</taxon>
        <taxon>malvids</taxon>
        <taxon>Brassicales</taxon>
        <taxon>Brassicaceae</taxon>
        <taxon>Brassiceae</taxon>
        <taxon>Brassica</taxon>
    </lineage>
</organism>
<dbReference type="EMBL" id="JAAMPC010000003">
    <property type="protein sequence ID" value="KAG2323317.1"/>
    <property type="molecule type" value="Genomic_DNA"/>
</dbReference>
<feature type="region of interest" description="Disordered" evidence="1">
    <location>
        <begin position="33"/>
        <end position="73"/>
    </location>
</feature>
<dbReference type="AlphaFoldDB" id="A0A8X8B6M1"/>
<evidence type="ECO:0000313" key="2">
    <source>
        <dbReference type="EMBL" id="KAG2323317.1"/>
    </source>
</evidence>
<proteinExistence type="predicted"/>
<name>A0A8X8B6M1_BRACI</name>
<gene>
    <name evidence="2" type="ORF">Bca52824_016530</name>
</gene>
<evidence type="ECO:0000313" key="3">
    <source>
        <dbReference type="Proteomes" id="UP000886595"/>
    </source>
</evidence>
<keyword evidence="3" id="KW-1185">Reference proteome</keyword>
<comment type="caution">
    <text evidence="2">The sequence shown here is derived from an EMBL/GenBank/DDBJ whole genome shotgun (WGS) entry which is preliminary data.</text>
</comment>
<evidence type="ECO:0000256" key="1">
    <source>
        <dbReference type="SAM" id="MobiDB-lite"/>
    </source>
</evidence>
<sequence>MKDWIYMTINQGMMLIMDMVKRSLKRELKQEDHKLVNQKEEELEEETKADENAGGFTDDIGNGPEKLGSEGGDVHAYDEFKLGEAVDVDEEKEEHHDDLHDRCKLKVFKIFVGSLYGRVLKKAFAPWQTD</sequence>
<reference evidence="2 3" key="1">
    <citation type="submission" date="2020-02" db="EMBL/GenBank/DDBJ databases">
        <authorList>
            <person name="Ma Q."/>
            <person name="Huang Y."/>
            <person name="Song X."/>
            <person name="Pei D."/>
        </authorList>
    </citation>
    <scope>NUCLEOTIDE SEQUENCE [LARGE SCALE GENOMIC DNA]</scope>
    <source>
        <strain evidence="2">Sxm20200214</strain>
        <tissue evidence="2">Leaf</tissue>
    </source>
</reference>
<protein>
    <submittedName>
        <fullName evidence="2">Uncharacterized protein</fullName>
    </submittedName>
</protein>
<dbReference type="Proteomes" id="UP000886595">
    <property type="component" value="Unassembled WGS sequence"/>
</dbReference>
<accession>A0A8X8B6M1</accession>